<keyword evidence="2" id="KW-1185">Reference proteome</keyword>
<reference evidence="1 2" key="1">
    <citation type="journal article" date="2020" name="ISME J.">
        <title>Comparative genomics reveals insights into cyanobacterial evolution and habitat adaptation.</title>
        <authorList>
            <person name="Chen M.Y."/>
            <person name="Teng W.K."/>
            <person name="Zhao L."/>
            <person name="Hu C.X."/>
            <person name="Zhou Y.K."/>
            <person name="Han B.P."/>
            <person name="Song L.R."/>
            <person name="Shu W.S."/>
        </authorList>
    </citation>
    <scope>NUCLEOTIDE SEQUENCE [LARGE SCALE GENOMIC DNA]</scope>
    <source>
        <strain evidence="1 2">FACHB-391</strain>
    </source>
</reference>
<sequence length="569" mass="64344">MEVCASFFLCFNFLYSDFCQSISFQSFPDEEFREVTLHRFKPCDQLCGFTTVDDQGGNDQLYLSGDGIFAFKMQDGESQPTKSVISESGRGVVFSKIEVSSNSNETAIWTIGEVNGKSGLYYLTNKFYESAKQVNTEKWTAPLQMQDAIEEFSSIKGDAFTNQLFLLGSDENTHALIHFWQDEETTSWHEHPVVLQNLEELKKVETFTVNVQFKSDGAMLSFHGEKVSISSEANLLIYIGGNKVVIGPQKSYEAMVEDDYINIIYPTKSIAASHLYIEADFLLSKVTIDPAHKLKTEIKVKFGDKDTLKNAKLPNGKLLIDSSVSDSDLEQIISVTNKAYEHIDQLDGSQNLATPNAVQLAVVAAAQMKTHSITSDIGNAFGDIWHSIKKGFVEVTEFITEKAKDGVKFIIKIGKEVFEWVSKVVSDVFHFLECIWEKVKVFFKDMFEYLAFLFNWEDILHTKRVMKQYLSNIILGLADELGNIRKKTYDYFEEVKERIEDIKKEIDFKQLNDQNLNELKASNTKNDKIDPRANWIGTKKSYITNSKAQQQVASAVPISSIAILSSASE</sequence>
<dbReference type="Proteomes" id="UP000604661">
    <property type="component" value="Unassembled WGS sequence"/>
</dbReference>
<proteinExistence type="predicted"/>
<dbReference type="RefSeq" id="WP_190900671.1">
    <property type="nucleotide sequence ID" value="NZ_JACJTE010000130.1"/>
</dbReference>
<name>A0ABR8F7H6_NOSLI</name>
<comment type="caution">
    <text evidence="1">The sequence shown here is derived from an EMBL/GenBank/DDBJ whole genome shotgun (WGS) entry which is preliminary data.</text>
</comment>
<evidence type="ECO:0000313" key="1">
    <source>
        <dbReference type="EMBL" id="MBD2565996.1"/>
    </source>
</evidence>
<evidence type="ECO:0000313" key="2">
    <source>
        <dbReference type="Proteomes" id="UP000604661"/>
    </source>
</evidence>
<gene>
    <name evidence="1" type="ORF">H6G95_36710</name>
</gene>
<accession>A0ABR8F7H6</accession>
<organism evidence="1 2">
    <name type="scientific">Nostoc linckia FACHB-391</name>
    <dbReference type="NCBI Taxonomy" id="2692906"/>
    <lineage>
        <taxon>Bacteria</taxon>
        <taxon>Bacillati</taxon>
        <taxon>Cyanobacteriota</taxon>
        <taxon>Cyanophyceae</taxon>
        <taxon>Nostocales</taxon>
        <taxon>Nostocaceae</taxon>
        <taxon>Nostoc</taxon>
    </lineage>
</organism>
<protein>
    <submittedName>
        <fullName evidence="1">Uncharacterized protein</fullName>
    </submittedName>
</protein>
<dbReference type="EMBL" id="JACJTE010000130">
    <property type="protein sequence ID" value="MBD2565996.1"/>
    <property type="molecule type" value="Genomic_DNA"/>
</dbReference>